<organism evidence="1 2">
    <name type="scientific">Geothermobacter hydrogeniphilus</name>
    <dbReference type="NCBI Taxonomy" id="1969733"/>
    <lineage>
        <taxon>Bacteria</taxon>
        <taxon>Pseudomonadati</taxon>
        <taxon>Thermodesulfobacteriota</taxon>
        <taxon>Desulfuromonadia</taxon>
        <taxon>Desulfuromonadales</taxon>
        <taxon>Geothermobacteraceae</taxon>
        <taxon>Geothermobacter</taxon>
    </lineage>
</organism>
<dbReference type="AlphaFoldDB" id="A0A1X0XXK0"/>
<dbReference type="RefSeq" id="WP_085011285.1">
    <property type="nucleotide sequence ID" value="NZ_NAAD01000018.1"/>
</dbReference>
<keyword evidence="2" id="KW-1185">Reference proteome</keyword>
<comment type="caution">
    <text evidence="1">The sequence shown here is derived from an EMBL/GenBank/DDBJ whole genome shotgun (WGS) entry which is preliminary data.</text>
</comment>
<dbReference type="Proteomes" id="UP000193136">
    <property type="component" value="Unassembled WGS sequence"/>
</dbReference>
<accession>A0A1X0XXK0</accession>
<evidence type="ECO:0000313" key="1">
    <source>
        <dbReference type="EMBL" id="ORJ57569.1"/>
    </source>
</evidence>
<proteinExistence type="predicted"/>
<evidence type="ECO:0008006" key="3">
    <source>
        <dbReference type="Google" id="ProtNLM"/>
    </source>
</evidence>
<protein>
    <recommendedName>
        <fullName evidence="3">GTPase-activating protein</fullName>
    </recommendedName>
</protein>
<dbReference type="STRING" id="1969733.B5V00_13205"/>
<name>A0A1X0XXK0_9BACT</name>
<dbReference type="OrthoDB" id="5392475at2"/>
<dbReference type="EMBL" id="NAAD01000018">
    <property type="protein sequence ID" value="ORJ57569.1"/>
    <property type="molecule type" value="Genomic_DNA"/>
</dbReference>
<gene>
    <name evidence="1" type="ORF">B5V00_13205</name>
</gene>
<reference evidence="1 2" key="1">
    <citation type="submission" date="2017-03" db="EMBL/GenBank/DDBJ databases">
        <title>Genome sequence of Geothermobacter sp. EPR-M, Deep-Sea Iron Reducer.</title>
        <authorList>
            <person name="Tully B."/>
            <person name="Savalia P."/>
            <person name="Abuyen K."/>
            <person name="Baughan C."/>
            <person name="Romero E."/>
            <person name="Ronkowski C."/>
            <person name="Torres B."/>
            <person name="Tremblay J."/>
            <person name="Trujillo A."/>
            <person name="Tyler M."/>
            <person name="Perez-Rodriguez I."/>
            <person name="Amend J."/>
        </authorList>
    </citation>
    <scope>NUCLEOTIDE SEQUENCE [LARGE SCALE GENOMIC DNA]</scope>
    <source>
        <strain evidence="1 2">EPR-M</strain>
    </source>
</reference>
<evidence type="ECO:0000313" key="2">
    <source>
        <dbReference type="Proteomes" id="UP000193136"/>
    </source>
</evidence>
<sequence>MILLPRGNPVKENIDPGKVQLPDALQKLQKGNFTGYLRFDTTRGVGILIYDKGRLISALFEGASEREIAYDAIALIFECSLAGNANLNIYRLSSELAMSIHALLHGQVLYKGQEVKLLDIRGLLGKMKEDKITGCLRIYTSDHIALIFYREGSPLGFFHDGSTDLEKSAENSLSVAKLPGAKIDVLTAQVSEEATMADLQASADIRALWQKAHENVTRDKRSREAEVARSLEEREKDRRQKVLGLLKGVAEKSLGRIGAQLADKEFTRAMNGQGVVSESVLDDFYQRLGKAAKLVAGPSTVKQMVDEMQRGIKALMKTD</sequence>